<sequence length="107" mass="12070">MEPYVGIVVFELSRVGTQKSYYREDVYIVYADTEEAALKRVKSLAYSQECEGDAENGSVKVRHIVDVAPALYGAADKDIDLYSRHFASLEDYERFEVKLGGPDPLKD</sequence>
<evidence type="ECO:0000313" key="1">
    <source>
        <dbReference type="EMBL" id="QMV85881.1"/>
    </source>
</evidence>
<keyword evidence="2" id="KW-1185">Reference proteome</keyword>
<dbReference type="Proteomes" id="UP000515570">
    <property type="component" value="Chromosome"/>
</dbReference>
<evidence type="ECO:0000313" key="2">
    <source>
        <dbReference type="Proteomes" id="UP000515570"/>
    </source>
</evidence>
<name>A0A7G5FGZ0_9CORY</name>
<dbReference type="Pfam" id="PF14119">
    <property type="entry name" value="DUF4288"/>
    <property type="match status" value="1"/>
</dbReference>
<gene>
    <name evidence="1" type="ORF">HW450_03915</name>
</gene>
<dbReference type="EMBL" id="CP059833">
    <property type="protein sequence ID" value="QMV85881.1"/>
    <property type="molecule type" value="Genomic_DNA"/>
</dbReference>
<reference evidence="1 2" key="1">
    <citation type="submission" date="2020-07" db="EMBL/GenBank/DDBJ databases">
        <title>non toxigenic Corynebacterium sp. nov from a clinical source.</title>
        <authorList>
            <person name="Bernier A.-M."/>
            <person name="Bernard K."/>
        </authorList>
    </citation>
    <scope>NUCLEOTIDE SEQUENCE [LARGE SCALE GENOMIC DNA]</scope>
    <source>
        <strain evidence="2">NML 93-0612</strain>
    </source>
</reference>
<organism evidence="1 2">
    <name type="scientific">Corynebacterium hindlerae</name>
    <dbReference type="NCBI Taxonomy" id="699041"/>
    <lineage>
        <taxon>Bacteria</taxon>
        <taxon>Bacillati</taxon>
        <taxon>Actinomycetota</taxon>
        <taxon>Actinomycetes</taxon>
        <taxon>Mycobacteriales</taxon>
        <taxon>Corynebacteriaceae</taxon>
        <taxon>Corynebacterium</taxon>
    </lineage>
</organism>
<dbReference type="RefSeq" id="WP_182386698.1">
    <property type="nucleotide sequence ID" value="NZ_CP059833.1"/>
</dbReference>
<protein>
    <submittedName>
        <fullName evidence="1">DUF4288 domain-containing protein</fullName>
    </submittedName>
</protein>
<dbReference type="AlphaFoldDB" id="A0A7G5FGZ0"/>
<accession>A0A7G5FGZ0</accession>
<proteinExistence type="predicted"/>
<dbReference type="InterPro" id="IPR025630">
    <property type="entry name" value="DUF4288"/>
</dbReference>